<evidence type="ECO:0000256" key="1">
    <source>
        <dbReference type="SAM" id="Phobius"/>
    </source>
</evidence>
<reference evidence="3" key="2">
    <citation type="submission" date="2020-09" db="EMBL/GenBank/DDBJ databases">
        <authorList>
            <person name="Sun Q."/>
            <person name="Zhou Y."/>
        </authorList>
    </citation>
    <scope>NUCLEOTIDE SEQUENCE</scope>
    <source>
        <strain evidence="3">CGMCC 1.12408</strain>
    </source>
</reference>
<evidence type="ECO:0000259" key="2">
    <source>
        <dbReference type="Pfam" id="PF20730"/>
    </source>
</evidence>
<proteinExistence type="predicted"/>
<keyword evidence="1" id="KW-1133">Transmembrane helix</keyword>
<dbReference type="RefSeq" id="WP_308419787.1">
    <property type="nucleotide sequence ID" value="NZ_BMEY01000012.1"/>
</dbReference>
<dbReference type="EMBL" id="BMEY01000012">
    <property type="protein sequence ID" value="GGA80227.1"/>
    <property type="molecule type" value="Genomic_DNA"/>
</dbReference>
<accession>A0A916WA16</accession>
<sequence>MELSELLIRLIIAFVVLFITTRIMGRKEISQMTFFNFVSAIAIGSDYSELSG</sequence>
<dbReference type="AlphaFoldDB" id="A0A916WA16"/>
<feature type="transmembrane region" description="Helical" evidence="1">
    <location>
        <begin position="6"/>
        <end position="25"/>
    </location>
</feature>
<evidence type="ECO:0000313" key="3">
    <source>
        <dbReference type="EMBL" id="GGA80227.1"/>
    </source>
</evidence>
<dbReference type="InterPro" id="IPR048454">
    <property type="entry name" value="YetF_N"/>
</dbReference>
<dbReference type="Pfam" id="PF20730">
    <property type="entry name" value="YetF_N"/>
    <property type="match status" value="1"/>
</dbReference>
<gene>
    <name evidence="3" type="ORF">GCM10008025_24540</name>
</gene>
<evidence type="ECO:0000313" key="4">
    <source>
        <dbReference type="Proteomes" id="UP000613512"/>
    </source>
</evidence>
<dbReference type="Proteomes" id="UP000613512">
    <property type="component" value="Unassembled WGS sequence"/>
</dbReference>
<keyword evidence="1" id="KW-0472">Membrane</keyword>
<feature type="domain" description="YetF-like N-terminal transmembrane" evidence="2">
    <location>
        <begin position="5"/>
        <end position="44"/>
    </location>
</feature>
<dbReference type="PANTHER" id="PTHR34582:SF7">
    <property type="entry name" value="UPF0702 TRANSMEMBRANE PROTEIN YDFS"/>
    <property type="match status" value="1"/>
</dbReference>
<reference evidence="3" key="1">
    <citation type="journal article" date="2014" name="Int. J. Syst. Evol. Microbiol.">
        <title>Complete genome sequence of Corynebacterium casei LMG S-19264T (=DSM 44701T), isolated from a smear-ripened cheese.</title>
        <authorList>
            <consortium name="US DOE Joint Genome Institute (JGI-PGF)"/>
            <person name="Walter F."/>
            <person name="Albersmeier A."/>
            <person name="Kalinowski J."/>
            <person name="Ruckert C."/>
        </authorList>
    </citation>
    <scope>NUCLEOTIDE SEQUENCE</scope>
    <source>
        <strain evidence="3">CGMCC 1.12408</strain>
    </source>
</reference>
<keyword evidence="4" id="KW-1185">Reference proteome</keyword>
<organism evidence="3 4">
    <name type="scientific">Ornithinibacillus halotolerans</name>
    <dbReference type="NCBI Taxonomy" id="1274357"/>
    <lineage>
        <taxon>Bacteria</taxon>
        <taxon>Bacillati</taxon>
        <taxon>Bacillota</taxon>
        <taxon>Bacilli</taxon>
        <taxon>Bacillales</taxon>
        <taxon>Bacillaceae</taxon>
        <taxon>Ornithinibacillus</taxon>
    </lineage>
</organism>
<name>A0A916WA16_9BACI</name>
<protein>
    <recommendedName>
        <fullName evidence="2">YetF-like N-terminal transmembrane domain-containing protein</fullName>
    </recommendedName>
</protein>
<dbReference type="PANTHER" id="PTHR34582">
    <property type="entry name" value="UPF0702 TRANSMEMBRANE PROTEIN YCAP"/>
    <property type="match status" value="1"/>
</dbReference>
<keyword evidence="1" id="KW-0812">Transmembrane</keyword>
<comment type="caution">
    <text evidence="3">The sequence shown here is derived from an EMBL/GenBank/DDBJ whole genome shotgun (WGS) entry which is preliminary data.</text>
</comment>